<dbReference type="PANTHER" id="PTHR10366">
    <property type="entry name" value="NAD DEPENDENT EPIMERASE/DEHYDRATASE"/>
    <property type="match status" value="1"/>
</dbReference>
<proteinExistence type="inferred from homology"/>
<sequence>MTKILLTAHILEQLLAKNHTVITTVRTEDKAQKIRDAHPESVQQNRLTVFVIPDIAVLNAFDDVVAKVASGPDGDLEVVLHTASPFHYKWTDAKKELIDPALNGTRGILEAIKRSAPSVKRVVITSSFAAILSETKLADPNTTFDETSWNPDGIADVDRSPATAYRVSKTAAEFFAWDFVKREKPSFDLVTVNPPVVFGPVAHSLASLDAINTSNERIVALLRGEWKTQIGSTGPVGLWIDVRDAALAHIKAFEIPEAGGRRLFAVSGRTSNQEVARIVREGFPEYADKLPGPEVPGGEPLPEDKTFKWSNDATNKLLGINWISIEKSVSDTVRSLKNYASKQTSCNNGLLTCLTLLGDCEVVSTDLLPPPRALSSHGLGQSLFPSFTPTNSPDPDATLGEPPRIELVGDDRGDFKGLVLPSKDRLGSARVGGGPGLAKPPTAGGASYIRGGGLGSSVAVAPLYLTWAESVDAFDVALRVLALLKMLETLVPGGALSLSGLVRDVVSEIVVVAVIPPRPSSFGLLLTLGMERGDSGDSGDSGIPAHSWEFSPLYRRW</sequence>
<evidence type="ECO:0000256" key="1">
    <source>
        <dbReference type="ARBA" id="ARBA00023002"/>
    </source>
</evidence>
<dbReference type="EMBL" id="PXOA01000728">
    <property type="protein sequence ID" value="RFU72995.1"/>
    <property type="molecule type" value="Genomic_DNA"/>
</dbReference>
<dbReference type="OrthoDB" id="2735536at2759"/>
<dbReference type="AlphaFoldDB" id="A0A395NA59"/>
<dbReference type="FunFam" id="3.40.50.720:FF:000191">
    <property type="entry name" value="Methylglyoxal reductase (NADPH-dependent)"/>
    <property type="match status" value="1"/>
</dbReference>
<dbReference type="InterPro" id="IPR001509">
    <property type="entry name" value="Epimerase_deHydtase"/>
</dbReference>
<dbReference type="CDD" id="cd05227">
    <property type="entry name" value="AR_SDR_e"/>
    <property type="match status" value="1"/>
</dbReference>
<name>A0A395NA59_TRIAR</name>
<comment type="caution">
    <text evidence="4">The sequence shown here is derived from an EMBL/GenBank/DDBJ whole genome shotgun (WGS) entry which is preliminary data.</text>
</comment>
<evidence type="ECO:0000259" key="3">
    <source>
        <dbReference type="Pfam" id="PF01370"/>
    </source>
</evidence>
<dbReference type="InterPro" id="IPR036291">
    <property type="entry name" value="NAD(P)-bd_dom_sf"/>
</dbReference>
<comment type="similarity">
    <text evidence="2">Belongs to the NAD(P)-dependent epimerase/dehydratase family. Dihydroflavonol-4-reductase subfamily.</text>
</comment>
<organism evidence="4 5">
    <name type="scientific">Trichoderma arundinaceum</name>
    <dbReference type="NCBI Taxonomy" id="490622"/>
    <lineage>
        <taxon>Eukaryota</taxon>
        <taxon>Fungi</taxon>
        <taxon>Dikarya</taxon>
        <taxon>Ascomycota</taxon>
        <taxon>Pezizomycotina</taxon>
        <taxon>Sordariomycetes</taxon>
        <taxon>Hypocreomycetidae</taxon>
        <taxon>Hypocreales</taxon>
        <taxon>Hypocreaceae</taxon>
        <taxon>Trichoderma</taxon>
    </lineage>
</organism>
<dbReference type="Proteomes" id="UP000266272">
    <property type="component" value="Unassembled WGS sequence"/>
</dbReference>
<dbReference type="Pfam" id="PF01370">
    <property type="entry name" value="Epimerase"/>
    <property type="match status" value="1"/>
</dbReference>
<accession>A0A395NA59</accession>
<dbReference type="SUPFAM" id="SSF51735">
    <property type="entry name" value="NAD(P)-binding Rossmann-fold domains"/>
    <property type="match status" value="1"/>
</dbReference>
<keyword evidence="1" id="KW-0560">Oxidoreductase</keyword>
<evidence type="ECO:0000256" key="2">
    <source>
        <dbReference type="ARBA" id="ARBA00023445"/>
    </source>
</evidence>
<dbReference type="Gene3D" id="3.40.50.720">
    <property type="entry name" value="NAD(P)-binding Rossmann-like Domain"/>
    <property type="match status" value="1"/>
</dbReference>
<evidence type="ECO:0000313" key="4">
    <source>
        <dbReference type="EMBL" id="RFU72995.1"/>
    </source>
</evidence>
<dbReference type="PANTHER" id="PTHR10366:SF564">
    <property type="entry name" value="STEROL-4-ALPHA-CARBOXYLATE 3-DEHYDROGENASE, DECARBOXYLATING"/>
    <property type="match status" value="1"/>
</dbReference>
<feature type="domain" description="NAD-dependent epimerase/dehydratase" evidence="3">
    <location>
        <begin position="8"/>
        <end position="260"/>
    </location>
</feature>
<gene>
    <name evidence="4" type="ORF">TARUN_9253</name>
</gene>
<dbReference type="GO" id="GO:0016616">
    <property type="term" value="F:oxidoreductase activity, acting on the CH-OH group of donors, NAD or NADP as acceptor"/>
    <property type="evidence" value="ECO:0007669"/>
    <property type="project" value="TreeGrafter"/>
</dbReference>
<reference evidence="4 5" key="1">
    <citation type="journal article" date="2018" name="PLoS Pathog.">
        <title>Evolution of structural diversity of trichothecenes, a family of toxins produced by plant pathogenic and entomopathogenic fungi.</title>
        <authorList>
            <person name="Proctor R.H."/>
            <person name="McCormick S.P."/>
            <person name="Kim H.S."/>
            <person name="Cardoza R.E."/>
            <person name="Stanley A.M."/>
            <person name="Lindo L."/>
            <person name="Kelly A."/>
            <person name="Brown D.W."/>
            <person name="Lee T."/>
            <person name="Vaughan M.M."/>
            <person name="Alexander N.J."/>
            <person name="Busman M."/>
            <person name="Gutierrez S."/>
        </authorList>
    </citation>
    <scope>NUCLEOTIDE SEQUENCE [LARGE SCALE GENOMIC DNA]</scope>
    <source>
        <strain evidence="4 5">IBT 40837</strain>
    </source>
</reference>
<dbReference type="InterPro" id="IPR050425">
    <property type="entry name" value="NAD(P)_dehydrat-like"/>
</dbReference>
<protein>
    <submittedName>
        <fullName evidence="4">Nad dependent epimerase dehydratase</fullName>
    </submittedName>
</protein>
<dbReference type="STRING" id="490622.A0A395NA59"/>
<keyword evidence="5" id="KW-1185">Reference proteome</keyword>
<evidence type="ECO:0000313" key="5">
    <source>
        <dbReference type="Proteomes" id="UP000266272"/>
    </source>
</evidence>